<comment type="caution">
    <text evidence="2">The sequence shown here is derived from an EMBL/GenBank/DDBJ whole genome shotgun (WGS) entry which is preliminary data.</text>
</comment>
<accession>A0A1E7KBU4</accession>
<feature type="region of interest" description="Disordered" evidence="1">
    <location>
        <begin position="1"/>
        <end position="73"/>
    </location>
</feature>
<dbReference type="EMBL" id="LJGV01000022">
    <property type="protein sequence ID" value="OEV01405.1"/>
    <property type="molecule type" value="Genomic_DNA"/>
</dbReference>
<dbReference type="Pfam" id="PF20373">
    <property type="entry name" value="DUF6668"/>
    <property type="match status" value="1"/>
</dbReference>
<evidence type="ECO:0000256" key="1">
    <source>
        <dbReference type="SAM" id="MobiDB-lite"/>
    </source>
</evidence>
<dbReference type="AlphaFoldDB" id="A0A1E7KBU4"/>
<reference evidence="2 3" key="1">
    <citation type="journal article" date="2016" name="Front. Microbiol.">
        <title>Comparative Genomics Analysis of Streptomyces Species Reveals Their Adaptation to the Marine Environment and Their Diversity at the Genomic Level.</title>
        <authorList>
            <person name="Tian X."/>
            <person name="Zhang Z."/>
            <person name="Yang T."/>
            <person name="Chen M."/>
            <person name="Li J."/>
            <person name="Chen F."/>
            <person name="Yang J."/>
            <person name="Li W."/>
            <person name="Zhang B."/>
            <person name="Zhang Z."/>
            <person name="Wu J."/>
            <person name="Zhang C."/>
            <person name="Long L."/>
            <person name="Xiao J."/>
        </authorList>
    </citation>
    <scope>NUCLEOTIDE SEQUENCE [LARGE SCALE GENOMIC DNA]</scope>
    <source>
        <strain evidence="2 3">SCSIO M10379</strain>
    </source>
</reference>
<dbReference type="Proteomes" id="UP000175829">
    <property type="component" value="Unassembled WGS sequence"/>
</dbReference>
<sequence length="222" mass="22076">MAAPATPAAPLPGPGTAAAPSAAPAAPPSVPRGQGAVAVGPADRAAGPPAAAGPAAAPASRAPHPPASGGPTAYGGGPVSWVGAHGGAGSTTLADLVGGLDLGRRWPDPSRGESGRVLLVARTHASGLRSASRALEALHSGECPAGLDLLAVVLVADAPGRLPFHLAQRVRVLRSVADVHRVPWVPAWRGEMRTGAAPKTVRMLAELAGTQLAHPKKREKTR</sequence>
<evidence type="ECO:0000313" key="3">
    <source>
        <dbReference type="Proteomes" id="UP000175829"/>
    </source>
</evidence>
<organism evidence="2 3">
    <name type="scientific">Streptomyces qinglanensis</name>
    <dbReference type="NCBI Taxonomy" id="943816"/>
    <lineage>
        <taxon>Bacteria</taxon>
        <taxon>Bacillati</taxon>
        <taxon>Actinomycetota</taxon>
        <taxon>Actinomycetes</taxon>
        <taxon>Kitasatosporales</taxon>
        <taxon>Streptomycetaceae</taxon>
        <taxon>Streptomyces</taxon>
    </lineage>
</organism>
<name>A0A1E7KBU4_9ACTN</name>
<evidence type="ECO:0000313" key="2">
    <source>
        <dbReference type="EMBL" id="OEV01405.1"/>
    </source>
</evidence>
<dbReference type="InterPro" id="IPR046609">
    <property type="entry name" value="DUF6668"/>
</dbReference>
<gene>
    <name evidence="2" type="ORF">AN217_19325</name>
</gene>
<protein>
    <submittedName>
        <fullName evidence="2">Uncharacterized protein</fullName>
    </submittedName>
</protein>
<feature type="compositionally biased region" description="Low complexity" evidence="1">
    <location>
        <begin position="35"/>
        <end position="62"/>
    </location>
</feature>
<feature type="compositionally biased region" description="Low complexity" evidence="1">
    <location>
        <begin position="14"/>
        <end position="24"/>
    </location>
</feature>
<dbReference type="PATRIC" id="fig|943816.4.peg.3372"/>
<proteinExistence type="predicted"/>